<dbReference type="InterPro" id="IPR002938">
    <property type="entry name" value="FAD-bd"/>
</dbReference>
<keyword evidence="4" id="KW-0560">Oxidoreductase</keyword>
<gene>
    <name evidence="8" type="ORF">VNI00_010791</name>
</gene>
<evidence type="ECO:0000256" key="5">
    <source>
        <dbReference type="ARBA" id="ARBA00023033"/>
    </source>
</evidence>
<dbReference type="EMBL" id="JAYKXP010000044">
    <property type="protein sequence ID" value="KAK7037830.1"/>
    <property type="molecule type" value="Genomic_DNA"/>
</dbReference>
<keyword evidence="9" id="KW-1185">Reference proteome</keyword>
<evidence type="ECO:0000259" key="7">
    <source>
        <dbReference type="Pfam" id="PF01494"/>
    </source>
</evidence>
<keyword evidence="3" id="KW-0274">FAD</keyword>
<dbReference type="PANTHER" id="PTHR13789">
    <property type="entry name" value="MONOOXYGENASE"/>
    <property type="match status" value="1"/>
</dbReference>
<evidence type="ECO:0000256" key="1">
    <source>
        <dbReference type="ARBA" id="ARBA00007992"/>
    </source>
</evidence>
<dbReference type="SUPFAM" id="SSF51905">
    <property type="entry name" value="FAD/NAD(P)-binding domain"/>
    <property type="match status" value="1"/>
</dbReference>
<dbReference type="GO" id="GO:0071949">
    <property type="term" value="F:FAD binding"/>
    <property type="evidence" value="ECO:0007669"/>
    <property type="project" value="InterPro"/>
</dbReference>
<dbReference type="Gene3D" id="3.50.50.60">
    <property type="entry name" value="FAD/NAD(P)-binding domain"/>
    <property type="match status" value="1"/>
</dbReference>
<evidence type="ECO:0000313" key="9">
    <source>
        <dbReference type="Proteomes" id="UP001383192"/>
    </source>
</evidence>
<accession>A0AAW0CF35</accession>
<dbReference type="InterPro" id="IPR036188">
    <property type="entry name" value="FAD/NAD-bd_sf"/>
</dbReference>
<dbReference type="AlphaFoldDB" id="A0AAW0CF35"/>
<organism evidence="8 9">
    <name type="scientific">Paramarasmius palmivorus</name>
    <dbReference type="NCBI Taxonomy" id="297713"/>
    <lineage>
        <taxon>Eukaryota</taxon>
        <taxon>Fungi</taxon>
        <taxon>Dikarya</taxon>
        <taxon>Basidiomycota</taxon>
        <taxon>Agaricomycotina</taxon>
        <taxon>Agaricomycetes</taxon>
        <taxon>Agaricomycetidae</taxon>
        <taxon>Agaricales</taxon>
        <taxon>Marasmiineae</taxon>
        <taxon>Marasmiaceae</taxon>
        <taxon>Paramarasmius</taxon>
    </lineage>
</organism>
<keyword evidence="5" id="KW-0503">Monooxygenase</keyword>
<keyword evidence="2" id="KW-0285">Flavoprotein</keyword>
<dbReference type="GO" id="GO:0004497">
    <property type="term" value="F:monooxygenase activity"/>
    <property type="evidence" value="ECO:0007669"/>
    <property type="project" value="UniProtKB-KW"/>
</dbReference>
<name>A0AAW0CF35_9AGAR</name>
<sequence length="517" mass="57137">MATYSGDQNEENKMPNTSARTYNKSHGPLESEPNPSPTFSPQRNMIDRISNLPKAAPLKIHFVIVGAGLAGLATAISLRRIGHNVTVLEKSKSPPMTSGGTRIPPNASKIFFSWGYEQGLRAITLKSGALHLYLQSTGESLGTHVWDEEVLKETRGEFLFAHHCDLWRFLLAKATALGATVRMNSTVISIDANLKKVVLSSGDQIYGDVIIGADGLLGVSRATLLSSQEDFEELPKESSITLSMYSFVVPNSAIEKEDELASFLEEDQTTLRTWFGHSRGVLAFPVGGTPEFAVYAYGPKSEHEKTWTEPITIKDANSIFGSCESRLKKLGSLADSAVCIPVDDVPELEDWVDGRLVVVGNAAHPLPPGSIQECALGVEDAAVLGRLFSHLSSEDQISSFLWAFQDIRQERCASITRKEREIVQFITAETGTPLQQGRDEAMRAKRDAGVYALRSLGNTIEETQEWLDIKDVFAYDAEDEADNWWVQWGLLRERANYAEFDSPEIHAITYTHLEPLY</sequence>
<reference evidence="8 9" key="1">
    <citation type="submission" date="2024-01" db="EMBL/GenBank/DDBJ databases">
        <title>A draft genome for a cacao thread blight-causing isolate of Paramarasmius palmivorus.</title>
        <authorList>
            <person name="Baruah I.K."/>
            <person name="Bukari Y."/>
            <person name="Amoako-Attah I."/>
            <person name="Meinhardt L.W."/>
            <person name="Bailey B.A."/>
            <person name="Cohen S.P."/>
        </authorList>
    </citation>
    <scope>NUCLEOTIDE SEQUENCE [LARGE SCALE GENOMIC DNA]</scope>
    <source>
        <strain evidence="8 9">GH-12</strain>
    </source>
</reference>
<feature type="domain" description="FAD-binding" evidence="7">
    <location>
        <begin position="63"/>
        <end position="416"/>
    </location>
</feature>
<proteinExistence type="inferred from homology"/>
<feature type="region of interest" description="Disordered" evidence="6">
    <location>
        <begin position="1"/>
        <end position="43"/>
    </location>
</feature>
<evidence type="ECO:0000256" key="2">
    <source>
        <dbReference type="ARBA" id="ARBA00022630"/>
    </source>
</evidence>
<comment type="caution">
    <text evidence="8">The sequence shown here is derived from an EMBL/GenBank/DDBJ whole genome shotgun (WGS) entry which is preliminary data.</text>
</comment>
<comment type="similarity">
    <text evidence="1">Belongs to the paxM FAD-dependent monooxygenase family.</text>
</comment>
<evidence type="ECO:0000256" key="3">
    <source>
        <dbReference type="ARBA" id="ARBA00022827"/>
    </source>
</evidence>
<dbReference type="InterPro" id="IPR050493">
    <property type="entry name" value="FAD-dep_Monooxygenase_BioMet"/>
</dbReference>
<dbReference type="Pfam" id="PF01494">
    <property type="entry name" value="FAD_binding_3"/>
    <property type="match status" value="1"/>
</dbReference>
<evidence type="ECO:0000313" key="8">
    <source>
        <dbReference type="EMBL" id="KAK7037830.1"/>
    </source>
</evidence>
<evidence type="ECO:0000256" key="4">
    <source>
        <dbReference type="ARBA" id="ARBA00023002"/>
    </source>
</evidence>
<protein>
    <recommendedName>
        <fullName evidence="7">FAD-binding domain-containing protein</fullName>
    </recommendedName>
</protein>
<evidence type="ECO:0000256" key="6">
    <source>
        <dbReference type="SAM" id="MobiDB-lite"/>
    </source>
</evidence>
<dbReference type="PANTHER" id="PTHR13789:SF306">
    <property type="entry name" value="HYDROXYLASE, PUTATIVE-RELATED"/>
    <property type="match status" value="1"/>
</dbReference>
<dbReference type="Proteomes" id="UP001383192">
    <property type="component" value="Unassembled WGS sequence"/>
</dbReference>
<feature type="compositionally biased region" description="Polar residues" evidence="6">
    <location>
        <begin position="14"/>
        <end position="24"/>
    </location>
</feature>
<dbReference type="PRINTS" id="PR00420">
    <property type="entry name" value="RNGMNOXGNASE"/>
</dbReference>